<reference evidence="2 3" key="1">
    <citation type="journal article" date="2019" name="Sci. Rep.">
        <title>Orb-weaving spider Araneus ventricosus genome elucidates the spidroin gene catalogue.</title>
        <authorList>
            <person name="Kono N."/>
            <person name="Nakamura H."/>
            <person name="Ohtoshi R."/>
            <person name="Moran D.A.P."/>
            <person name="Shinohara A."/>
            <person name="Yoshida Y."/>
            <person name="Fujiwara M."/>
            <person name="Mori M."/>
            <person name="Tomita M."/>
            <person name="Arakawa K."/>
        </authorList>
    </citation>
    <scope>NUCLEOTIDE SEQUENCE [LARGE SCALE GENOMIC DNA]</scope>
</reference>
<feature type="region of interest" description="Disordered" evidence="1">
    <location>
        <begin position="29"/>
        <end position="49"/>
    </location>
</feature>
<sequence length="131" mass="15008">MCQLWESPHCVIPGLPEFSYSRKKTSASVLKERKQPAIPTSKAPNQDIQRVETSKITDTGLPPSQETVNFSLPQHFHVKKEALADLFRFLKQMQLILAKVPNVKKTLEELEKTEDPYNKLFIMPEEISDNT</sequence>
<protein>
    <submittedName>
        <fullName evidence="2">Uncharacterized protein</fullName>
    </submittedName>
</protein>
<dbReference type="AlphaFoldDB" id="A0A4Y2RP13"/>
<evidence type="ECO:0000256" key="1">
    <source>
        <dbReference type="SAM" id="MobiDB-lite"/>
    </source>
</evidence>
<keyword evidence="3" id="KW-1185">Reference proteome</keyword>
<name>A0A4Y2RP13_ARAVE</name>
<proteinExistence type="predicted"/>
<dbReference type="EMBL" id="BGPR01017879">
    <property type="protein sequence ID" value="GBN77547.1"/>
    <property type="molecule type" value="Genomic_DNA"/>
</dbReference>
<comment type="caution">
    <text evidence="2">The sequence shown here is derived from an EMBL/GenBank/DDBJ whole genome shotgun (WGS) entry which is preliminary data.</text>
</comment>
<dbReference type="Proteomes" id="UP000499080">
    <property type="component" value="Unassembled WGS sequence"/>
</dbReference>
<gene>
    <name evidence="2" type="ORF">AVEN_51185_1</name>
</gene>
<accession>A0A4Y2RP13</accession>
<organism evidence="2 3">
    <name type="scientific">Araneus ventricosus</name>
    <name type="common">Orbweaver spider</name>
    <name type="synonym">Epeira ventricosa</name>
    <dbReference type="NCBI Taxonomy" id="182803"/>
    <lineage>
        <taxon>Eukaryota</taxon>
        <taxon>Metazoa</taxon>
        <taxon>Ecdysozoa</taxon>
        <taxon>Arthropoda</taxon>
        <taxon>Chelicerata</taxon>
        <taxon>Arachnida</taxon>
        <taxon>Araneae</taxon>
        <taxon>Araneomorphae</taxon>
        <taxon>Entelegynae</taxon>
        <taxon>Araneoidea</taxon>
        <taxon>Araneidae</taxon>
        <taxon>Araneus</taxon>
    </lineage>
</organism>
<evidence type="ECO:0000313" key="3">
    <source>
        <dbReference type="Proteomes" id="UP000499080"/>
    </source>
</evidence>
<evidence type="ECO:0000313" key="2">
    <source>
        <dbReference type="EMBL" id="GBN77547.1"/>
    </source>
</evidence>